<keyword evidence="6" id="KW-1185">Reference proteome</keyword>
<dbReference type="EMBL" id="CAUJNA010001335">
    <property type="protein sequence ID" value="CAJ1386126.1"/>
    <property type="molecule type" value="Genomic_DNA"/>
</dbReference>
<comment type="caution">
    <text evidence="5">The sequence shown here is derived from an EMBL/GenBank/DDBJ whole genome shotgun (WGS) entry which is preliminary data.</text>
</comment>
<evidence type="ECO:0000313" key="5">
    <source>
        <dbReference type="EMBL" id="CAJ1386126.1"/>
    </source>
</evidence>
<accession>A0AA36IG67</accession>
<dbReference type="GO" id="GO:0006508">
    <property type="term" value="P:proteolysis"/>
    <property type="evidence" value="ECO:0007669"/>
    <property type="project" value="InterPro"/>
</dbReference>
<evidence type="ECO:0000256" key="1">
    <source>
        <dbReference type="ARBA" id="ARBA00022737"/>
    </source>
</evidence>
<dbReference type="GO" id="GO:0005576">
    <property type="term" value="C:extracellular region"/>
    <property type="evidence" value="ECO:0007669"/>
    <property type="project" value="InterPro"/>
</dbReference>
<dbReference type="InterPro" id="IPR000177">
    <property type="entry name" value="Apple"/>
</dbReference>
<dbReference type="InterPro" id="IPR003609">
    <property type="entry name" value="Pan_app"/>
</dbReference>
<evidence type="ECO:0000256" key="2">
    <source>
        <dbReference type="ARBA" id="ARBA00023157"/>
    </source>
</evidence>
<keyword evidence="1" id="KW-0677">Repeat</keyword>
<dbReference type="SMART" id="SM00223">
    <property type="entry name" value="APPLE"/>
    <property type="match status" value="2"/>
</dbReference>
<feature type="domain" description="Apple" evidence="4">
    <location>
        <begin position="435"/>
        <end position="500"/>
    </location>
</feature>
<feature type="domain" description="Apple" evidence="4">
    <location>
        <begin position="519"/>
        <end position="589"/>
    </location>
</feature>
<proteinExistence type="predicted"/>
<dbReference type="AlphaFoldDB" id="A0AA36IG67"/>
<keyword evidence="2" id="KW-1015">Disulfide bond</keyword>
<evidence type="ECO:0000313" key="6">
    <source>
        <dbReference type="Proteomes" id="UP001178507"/>
    </source>
</evidence>
<name>A0AA36IG67_9DINO</name>
<gene>
    <name evidence="5" type="ORF">EVOR1521_LOCUS12567</name>
</gene>
<protein>
    <recommendedName>
        <fullName evidence="4">Apple domain-containing protein</fullName>
    </recommendedName>
</protein>
<dbReference type="Proteomes" id="UP001178507">
    <property type="component" value="Unassembled WGS sequence"/>
</dbReference>
<dbReference type="Pfam" id="PF00024">
    <property type="entry name" value="PAN_1"/>
    <property type="match status" value="1"/>
</dbReference>
<dbReference type="Pfam" id="PF14295">
    <property type="entry name" value="PAN_4"/>
    <property type="match status" value="1"/>
</dbReference>
<dbReference type="SUPFAM" id="SSF57414">
    <property type="entry name" value="Hairpin loop containing domain-like"/>
    <property type="match status" value="2"/>
</dbReference>
<reference evidence="5" key="1">
    <citation type="submission" date="2023-08" db="EMBL/GenBank/DDBJ databases">
        <authorList>
            <person name="Chen Y."/>
            <person name="Shah S."/>
            <person name="Dougan E. K."/>
            <person name="Thang M."/>
            <person name="Chan C."/>
        </authorList>
    </citation>
    <scope>NUCLEOTIDE SEQUENCE</scope>
</reference>
<feature type="chain" id="PRO_5041347890" description="Apple domain-containing protein" evidence="3">
    <location>
        <begin position="21"/>
        <end position="805"/>
    </location>
</feature>
<organism evidence="5 6">
    <name type="scientific">Effrenium voratum</name>
    <dbReference type="NCBI Taxonomy" id="2562239"/>
    <lineage>
        <taxon>Eukaryota</taxon>
        <taxon>Sar</taxon>
        <taxon>Alveolata</taxon>
        <taxon>Dinophyceae</taxon>
        <taxon>Suessiales</taxon>
        <taxon>Symbiodiniaceae</taxon>
        <taxon>Effrenium</taxon>
    </lineage>
</organism>
<evidence type="ECO:0000256" key="3">
    <source>
        <dbReference type="SAM" id="SignalP"/>
    </source>
</evidence>
<keyword evidence="3" id="KW-0732">Signal</keyword>
<sequence>MTGLWLICVVLFSGSSTVSAHDDQLLPYLLGTAPRDPEWLAKQAKDDRERFREATCSFGVLGIISNLARVAFTMRNIVNFCPLSVKASAAPKKPGEGASLPEKVCTLSVATLWGGLAQLARSLTTVVISTCERSATVEEGCAASIETILIPWTLLLNGGIIISATCDQGAVDLPKSVEPGRRLMDPRDLPVKRQWDLAQCVLDAVDAARSIAAIGITIDAVSRRCPPNRATAFGEALSTAGCTVDVSALLSSFTKLVFYLALAVNHCSPEPERDALCLVGVSAIAAGLSSTAAGGAGIYGTCQLGPKKQLIDKLEKLQEGPDAVTFSAPFILPRKLRSDAHQNLSHEMEDLDKIWLQLGYNLSDTTAEWLRSGESPATLEIRSAAEELVRNMTAAKPHSAARRPVAPVAGEFLGTGRVQAPPCLEEGAWALSARCGVAGEEVSLEEDAGKCQARCARTLGCAAFAFWSPGGQCHLLGHLTLLAKPEAPQTPGWVSGPAACNISTLSRETRLLAQRHEDCYAPHALYQPLLEDVEPREMASALHCQQWCEEISSCAHFSFFTPTRLCHLSDAQATKLQPVLNFVAGPKSCTEFAALADLQFYQPEKDAASVLRALRSAASQMSLWGDDDYKAYTVKRSTGMELAHPIPLKDAAGTASEMERAMDEEKDESPDFQSDALNSTIYNLRAAGLERSSAAESGCPIVSGPALYSMDDAGGFDNYILRTPPQMMPVPPDKPRERNGKRAFHSRLLRIAEHSPTCDEEELAKPRPSLQLLVAQRSASKRTNRLSEAIHWAQGKLGHDPEDQL</sequence>
<feature type="signal peptide" evidence="3">
    <location>
        <begin position="1"/>
        <end position="20"/>
    </location>
</feature>
<evidence type="ECO:0000259" key="4">
    <source>
        <dbReference type="SMART" id="SM00223"/>
    </source>
</evidence>
<dbReference type="Gene3D" id="3.50.4.10">
    <property type="entry name" value="Hepatocyte Growth Factor"/>
    <property type="match status" value="2"/>
</dbReference>